<dbReference type="PANTHER" id="PTHR11229">
    <property type="entry name" value="50S RIBOSOMAL PROTEIN L3"/>
    <property type="match status" value="1"/>
</dbReference>
<dbReference type="HAMAP" id="MF_01325_B">
    <property type="entry name" value="Ribosomal_uL3_B"/>
    <property type="match status" value="1"/>
</dbReference>
<comment type="caution">
    <text evidence="9">The sequence shown here is derived from an EMBL/GenBank/DDBJ whole genome shotgun (WGS) entry which is preliminary data.</text>
</comment>
<evidence type="ECO:0000256" key="1">
    <source>
        <dbReference type="ARBA" id="ARBA00006540"/>
    </source>
</evidence>
<dbReference type="Pfam" id="PF00297">
    <property type="entry name" value="Ribosomal_L3"/>
    <property type="match status" value="1"/>
</dbReference>
<dbReference type="Proteomes" id="UP000230564">
    <property type="component" value="Unassembled WGS sequence"/>
</dbReference>
<reference evidence="9 10" key="1">
    <citation type="submission" date="2017-09" db="EMBL/GenBank/DDBJ databases">
        <title>Depth-based differentiation of microbial function through sediment-hosted aquifers and enrichment of novel symbionts in the deep terrestrial subsurface.</title>
        <authorList>
            <person name="Probst A.J."/>
            <person name="Ladd B."/>
            <person name="Jarett J.K."/>
            <person name="Geller-Mcgrath D.E."/>
            <person name="Sieber C.M."/>
            <person name="Emerson J.B."/>
            <person name="Anantharaman K."/>
            <person name="Thomas B.C."/>
            <person name="Malmstrom R."/>
            <person name="Stieglmeier M."/>
            <person name="Klingl A."/>
            <person name="Woyke T."/>
            <person name="Ryan C.M."/>
            <person name="Banfield J.F."/>
        </authorList>
    </citation>
    <scope>NUCLEOTIDE SEQUENCE [LARGE SCALE GENOMIC DNA]</scope>
    <source>
        <strain evidence="9">CG11_big_fil_rev_8_21_14_0_20_36_20</strain>
    </source>
</reference>
<keyword evidence="2 7" id="KW-0699">rRNA-binding</keyword>
<feature type="region of interest" description="Disordered" evidence="8">
    <location>
        <begin position="211"/>
        <end position="258"/>
    </location>
</feature>
<keyword evidence="3 7" id="KW-0694">RNA-binding</keyword>
<accession>A0A2H0NFU9</accession>
<keyword evidence="4 7" id="KW-0689">Ribosomal protein</keyword>
<dbReference type="GO" id="GO:0019843">
    <property type="term" value="F:rRNA binding"/>
    <property type="evidence" value="ECO:0007669"/>
    <property type="project" value="UniProtKB-UniRule"/>
</dbReference>
<dbReference type="GO" id="GO:0006412">
    <property type="term" value="P:translation"/>
    <property type="evidence" value="ECO:0007669"/>
    <property type="project" value="UniProtKB-UniRule"/>
</dbReference>
<organism evidence="9 10">
    <name type="scientific">Candidatus Komeilibacteria bacterium CG11_big_fil_rev_8_21_14_0_20_36_20</name>
    <dbReference type="NCBI Taxonomy" id="1974477"/>
    <lineage>
        <taxon>Bacteria</taxon>
        <taxon>Candidatus Komeiliibacteriota</taxon>
    </lineage>
</organism>
<dbReference type="InterPro" id="IPR009000">
    <property type="entry name" value="Transl_B-barrel_sf"/>
</dbReference>
<dbReference type="GO" id="GO:0022625">
    <property type="term" value="C:cytosolic large ribosomal subunit"/>
    <property type="evidence" value="ECO:0007669"/>
    <property type="project" value="TreeGrafter"/>
</dbReference>
<evidence type="ECO:0000256" key="8">
    <source>
        <dbReference type="SAM" id="MobiDB-lite"/>
    </source>
</evidence>
<comment type="similarity">
    <text evidence="1 7">Belongs to the universal ribosomal protein uL3 family.</text>
</comment>
<evidence type="ECO:0000256" key="7">
    <source>
        <dbReference type="HAMAP-Rule" id="MF_01325"/>
    </source>
</evidence>
<protein>
    <recommendedName>
        <fullName evidence="6 7">Large ribosomal subunit protein uL3</fullName>
    </recommendedName>
</protein>
<feature type="compositionally biased region" description="Basic and acidic residues" evidence="8">
    <location>
        <begin position="214"/>
        <end position="258"/>
    </location>
</feature>
<dbReference type="SUPFAM" id="SSF50447">
    <property type="entry name" value="Translation proteins"/>
    <property type="match status" value="1"/>
</dbReference>
<evidence type="ECO:0000256" key="4">
    <source>
        <dbReference type="ARBA" id="ARBA00022980"/>
    </source>
</evidence>
<dbReference type="Gene3D" id="3.30.160.810">
    <property type="match status" value="1"/>
</dbReference>
<evidence type="ECO:0000256" key="2">
    <source>
        <dbReference type="ARBA" id="ARBA00022730"/>
    </source>
</evidence>
<dbReference type="Gene3D" id="2.40.30.10">
    <property type="entry name" value="Translation factors"/>
    <property type="match status" value="1"/>
</dbReference>
<keyword evidence="5 7" id="KW-0687">Ribonucleoprotein</keyword>
<dbReference type="AlphaFoldDB" id="A0A2H0NFU9"/>
<name>A0A2H0NFU9_9BACT</name>
<dbReference type="InterPro" id="IPR000597">
    <property type="entry name" value="Ribosomal_uL3"/>
</dbReference>
<comment type="subunit">
    <text evidence="7">Part of the 50S ribosomal subunit. Forms a cluster with proteins L14 and L19.</text>
</comment>
<dbReference type="FunFam" id="2.40.30.10:FF:000004">
    <property type="entry name" value="50S ribosomal protein L3"/>
    <property type="match status" value="1"/>
</dbReference>
<evidence type="ECO:0000256" key="3">
    <source>
        <dbReference type="ARBA" id="ARBA00022884"/>
    </source>
</evidence>
<dbReference type="EMBL" id="PCWQ01000007">
    <property type="protein sequence ID" value="PIR07035.1"/>
    <property type="molecule type" value="Genomic_DNA"/>
</dbReference>
<proteinExistence type="inferred from homology"/>
<evidence type="ECO:0000256" key="6">
    <source>
        <dbReference type="ARBA" id="ARBA00035243"/>
    </source>
</evidence>
<dbReference type="PANTHER" id="PTHR11229:SF16">
    <property type="entry name" value="LARGE RIBOSOMAL SUBUNIT PROTEIN UL3C"/>
    <property type="match status" value="1"/>
</dbReference>
<gene>
    <name evidence="7" type="primary">rplC</name>
    <name evidence="9" type="ORF">COV55_01245</name>
</gene>
<dbReference type="GO" id="GO:0003735">
    <property type="term" value="F:structural constituent of ribosome"/>
    <property type="evidence" value="ECO:0007669"/>
    <property type="project" value="UniProtKB-UniRule"/>
</dbReference>
<evidence type="ECO:0000256" key="5">
    <source>
        <dbReference type="ARBA" id="ARBA00023274"/>
    </source>
</evidence>
<dbReference type="NCBIfam" id="TIGR03625">
    <property type="entry name" value="L3_bact"/>
    <property type="match status" value="1"/>
</dbReference>
<dbReference type="InterPro" id="IPR019927">
    <property type="entry name" value="Ribosomal_uL3_bac/org-type"/>
</dbReference>
<evidence type="ECO:0000313" key="10">
    <source>
        <dbReference type="Proteomes" id="UP000230564"/>
    </source>
</evidence>
<comment type="function">
    <text evidence="7">One of the primary rRNA binding proteins, it binds directly near the 3'-end of the 23S rRNA, where it nucleates assembly of the 50S subunit.</text>
</comment>
<sequence>MAKFILGVKLNMTQKFLENGLVVPVTVVKAGPCTVTQVKGKKDGYQAVQIGFGQKSKLSKSLQGHLKGLSNFRYVREFRVTSTDNIKRGQIFDVTSFKPGDKLKVAAIAKGKGFQGVVRRHGFHGSPATHGHKDQLRMPGSIGATDAARVFKGTRMAGRMGGQKVTLSNLELIEADEKNHLLYIKGAVAGARNTLVSIITDGDLQFIDPANTEAKLEDKKEIKNTDEDEKDAKQSVEKTEKVSEENKEEKDKKEEQTK</sequence>
<evidence type="ECO:0000313" key="9">
    <source>
        <dbReference type="EMBL" id="PIR07035.1"/>
    </source>
</evidence>